<evidence type="ECO:0000256" key="3">
    <source>
        <dbReference type="ARBA" id="ARBA00020824"/>
    </source>
</evidence>
<feature type="transmembrane region" description="Helical" evidence="10">
    <location>
        <begin position="1488"/>
        <end position="1510"/>
    </location>
</feature>
<keyword evidence="9" id="KW-0325">Glycoprotein</keyword>
<keyword evidence="7 10" id="KW-1133">Transmembrane helix</keyword>
<reference evidence="14 15" key="1">
    <citation type="journal article" date="2024" name="Nat. Commun.">
        <title>Phylogenomics reveals the evolutionary origins of lichenization in chlorophyte algae.</title>
        <authorList>
            <person name="Puginier C."/>
            <person name="Libourel C."/>
            <person name="Otte J."/>
            <person name="Skaloud P."/>
            <person name="Haon M."/>
            <person name="Grisel S."/>
            <person name="Petersen M."/>
            <person name="Berrin J.G."/>
            <person name="Delaux P.M."/>
            <person name="Dal Grande F."/>
            <person name="Keller J."/>
        </authorList>
    </citation>
    <scope>NUCLEOTIDE SEQUENCE [LARGE SCALE GENOMIC DNA]</scope>
    <source>
        <strain evidence="14 15">SAG 216-7</strain>
    </source>
</reference>
<protein>
    <recommendedName>
        <fullName evidence="3">ER membrane protein complex subunit 1</fullName>
    </recommendedName>
</protein>
<keyword evidence="8 10" id="KW-0472">Membrane</keyword>
<dbReference type="Pfam" id="PF25293">
    <property type="entry name" value="Beta-prop_EMC1_N"/>
    <property type="match status" value="1"/>
</dbReference>
<keyword evidence="5" id="KW-0732">Signal</keyword>
<dbReference type="Pfam" id="PF07774">
    <property type="entry name" value="EMC1_C"/>
    <property type="match status" value="1"/>
</dbReference>
<dbReference type="Pfam" id="PF12862">
    <property type="entry name" value="ANAPC5"/>
    <property type="match status" value="1"/>
</dbReference>
<dbReference type="InterPro" id="IPR011678">
    <property type="entry name" value="EMC1_C"/>
</dbReference>
<organism evidence="14 15">
    <name type="scientific">Coccomyxa subellipsoidea</name>
    <dbReference type="NCBI Taxonomy" id="248742"/>
    <lineage>
        <taxon>Eukaryota</taxon>
        <taxon>Viridiplantae</taxon>
        <taxon>Chlorophyta</taxon>
        <taxon>core chlorophytes</taxon>
        <taxon>Trebouxiophyceae</taxon>
        <taxon>Trebouxiophyceae incertae sedis</taxon>
        <taxon>Coccomyxaceae</taxon>
        <taxon>Coccomyxa</taxon>
    </lineage>
</organism>
<evidence type="ECO:0000256" key="2">
    <source>
        <dbReference type="ARBA" id="ARBA00007904"/>
    </source>
</evidence>
<evidence type="ECO:0000313" key="14">
    <source>
        <dbReference type="EMBL" id="KAK9908219.1"/>
    </source>
</evidence>
<evidence type="ECO:0000256" key="4">
    <source>
        <dbReference type="ARBA" id="ARBA00022692"/>
    </source>
</evidence>
<comment type="similarity">
    <text evidence="2">Belongs to the EMC1 family.</text>
</comment>
<dbReference type="PANTHER" id="PTHR21573:SF0">
    <property type="entry name" value="ER MEMBRANE PROTEIN COMPLEX SUBUNIT 1"/>
    <property type="match status" value="1"/>
</dbReference>
<sequence>MGEGEDGEWAAEVVLDQLRGLRSPDDLVVLFLALLELVTEKPETQEGEVAGFDPQSALGKYLHQCNIGFAELSFEGVCRLYAEVGAYLEEATSVGNQALPSRSSSHPEGDVPAITHDFQSASRSGGTTQTAGKVDYSAHTEALGKQDVSAAIATLHQYFDHGGAKTGVGTNGRHHSALLSLGAVHTQLGHVQEATLALNEALHIAQQSNDHVALAHTLATLTSLLDAASPALAPAVQETRGLPGPHTKHLQLLRLLRRCEKRGVDLHLPHIVAYARLALAKFALLHHPHASKTDGLSARGALTEEVGSPMIEVGAAAREVAHLHSAATQAAAVPIPPLPPAGPPPGGPASANVPRPVIADLYSAGPVVFDPFAKESQAASAAAVEALAGSAQLLKAAAFERCGAPGLARTAALARLAAEPAGPGDAEERCVAYAQLATHAADHMGFRAAAQVLEVADAEFPDAQSRPLAMARLGFAHQRSLAHQDIISARQLGAAMSALAEPGDAVHLNLRIEAETRNVQTLVKAGSLEDAAASACDLFEKCQEAGLLAEAVRLLVILADIHMRAEQPSTALPYGLSAVQHATQLRLDVMAAEASAQVAAASARLGPGASPEACAALMQSLPTVLGCAQKAVQADVQLALAHALLATATEAQLREEPEKVLTSLEAAAAAYEGVENWEAASNPGQGDTNSRAVKVLPDVTGDGSSDVAVLSNGKLLVISGNSGRLVWILNLPSDWVTTQLSLTSYADELALAVTGVAASKKDVATWIVSAKIGEVVDKCEHKLASTVEGALAVRADEIFAIAQGGDKLCMLPLQGEAGAACKPLEGAPSSQLQLLDIDSTRAVAVRTLEGIAVLGIGSEGIQTVSHVPGARVVTNALTVGDDEGLVVAGTLEDGSAWAKLVWLGDWTAVDLKLGKQSSSGIVAAFVSAAFSAKDVSSKEAAQSSVRLVTVGGDESLMLLEQGTAKWVREEALGSVTGSLFLDLPAPSPELASQWRAAAPTLSERIQAEFISIKAQLGAASPQESADLARLKARMSSRLLPFRDPNGFRKLLVLLSKSGKAFGLHSGDGHVLWSRSFGADWRPTHLARWRTSHDAAAAPEVLLLGNVPSGGRAFYVTLNAHTGAETRSGELPFEVAQVLELAERVHDGKAEQNVYALVTAEAQPRVHLLPATELSTPLLSSPTKPLHFWRSNSTTGDIEGFSITATGAASLLWSVAFPASTDAILAIATPGLHDPVYSYAKVLGDRSLKLKYLNPNTLFVATGTPPGLGKGTARHITAHIFDTITGQLLYSQSHEGANGPVHAVLAENWVVYTYWSAAAHRFQASVLELYDDSPRSLGPVQLVFGTNNATLSSYQPAQLQVLGQSYFVPFGVKALASSATSQGITSKIILMGTFTDQVYMMDKRFFDPRRPLGPPTVEDKAEMLIPYAAELPLAPQLFATHDRLVANLRGIDSAPANLESTCFALARGLDLYLTRVQPSKTFDLLPEDFPFALLVAITLTMIGASIALKYMSERASLKQKWT</sequence>
<keyword evidence="4 10" id="KW-0812">Transmembrane</keyword>
<evidence type="ECO:0000256" key="5">
    <source>
        <dbReference type="ARBA" id="ARBA00022729"/>
    </source>
</evidence>
<feature type="domain" description="Anaphase-promoting complex subunit 5" evidence="12">
    <location>
        <begin position="138"/>
        <end position="226"/>
    </location>
</feature>
<keyword evidence="15" id="KW-1185">Reference proteome</keyword>
<comment type="caution">
    <text evidence="14">The sequence shown here is derived from an EMBL/GenBank/DDBJ whole genome shotgun (WGS) entry which is preliminary data.</text>
</comment>
<comment type="subcellular location">
    <subcellularLocation>
        <location evidence="1">Endoplasmic reticulum membrane</location>
        <topology evidence="1">Single-pass type I membrane protein</topology>
    </subcellularLocation>
</comment>
<evidence type="ECO:0000256" key="1">
    <source>
        <dbReference type="ARBA" id="ARBA00004115"/>
    </source>
</evidence>
<dbReference type="EMBL" id="JALJOT010000008">
    <property type="protein sequence ID" value="KAK9908219.1"/>
    <property type="molecule type" value="Genomic_DNA"/>
</dbReference>
<dbReference type="InterPro" id="IPR058545">
    <property type="entry name" value="Beta-prop_EMC1_1st"/>
</dbReference>
<evidence type="ECO:0000256" key="10">
    <source>
        <dbReference type="SAM" id="Phobius"/>
    </source>
</evidence>
<name>A0ABR2YMM5_9CHLO</name>
<keyword evidence="6" id="KW-0256">Endoplasmic reticulum</keyword>
<dbReference type="Proteomes" id="UP001491310">
    <property type="component" value="Unassembled WGS sequence"/>
</dbReference>
<evidence type="ECO:0000259" key="12">
    <source>
        <dbReference type="Pfam" id="PF12862"/>
    </source>
</evidence>
<gene>
    <name evidence="14" type="ORF">WJX75_004390</name>
</gene>
<dbReference type="InterPro" id="IPR026000">
    <property type="entry name" value="Apc5_dom"/>
</dbReference>
<proteinExistence type="inferred from homology"/>
<feature type="domain" description="ER membrane protein complex subunit 1 C-terminal" evidence="11">
    <location>
        <begin position="1305"/>
        <end position="1520"/>
    </location>
</feature>
<accession>A0ABR2YMM5</accession>
<evidence type="ECO:0000259" key="11">
    <source>
        <dbReference type="Pfam" id="PF07774"/>
    </source>
</evidence>
<evidence type="ECO:0000256" key="9">
    <source>
        <dbReference type="ARBA" id="ARBA00023180"/>
    </source>
</evidence>
<feature type="domain" description="EMC1 first beta-propeller" evidence="13">
    <location>
        <begin position="672"/>
        <end position="970"/>
    </location>
</feature>
<dbReference type="InterPro" id="IPR026895">
    <property type="entry name" value="EMC1"/>
</dbReference>
<evidence type="ECO:0000256" key="7">
    <source>
        <dbReference type="ARBA" id="ARBA00022989"/>
    </source>
</evidence>
<dbReference type="PANTHER" id="PTHR21573">
    <property type="entry name" value="ER MEMBRANE PROTEIN COMPLEX SUBUNIT 1"/>
    <property type="match status" value="1"/>
</dbReference>
<evidence type="ECO:0000259" key="13">
    <source>
        <dbReference type="Pfam" id="PF25293"/>
    </source>
</evidence>
<evidence type="ECO:0000256" key="8">
    <source>
        <dbReference type="ARBA" id="ARBA00023136"/>
    </source>
</evidence>
<evidence type="ECO:0000313" key="15">
    <source>
        <dbReference type="Proteomes" id="UP001491310"/>
    </source>
</evidence>
<evidence type="ECO:0000256" key="6">
    <source>
        <dbReference type="ARBA" id="ARBA00022824"/>
    </source>
</evidence>